<dbReference type="InterPro" id="IPR015659">
    <property type="entry name" value="Proline_oxidase"/>
</dbReference>
<evidence type="ECO:0000256" key="1">
    <source>
        <dbReference type="ARBA" id="ARBA00023002"/>
    </source>
</evidence>
<evidence type="ECO:0000313" key="3">
    <source>
        <dbReference type="EMBL" id="GGZ40787.1"/>
    </source>
</evidence>
<sequence length="399" mass="45432">MMNTKPNISFENTEIAFASRTDVELRKMYLIFAVMDKNWAVKIGTNLADFAFALRLPVKGIMKKTMFGHFCGGESIRDCAKSIKELQEFGIGTILDYSVEGKGTEKSYDLTRDELIGTIKRSAGAAEIPFTVFKATGVGSSKIMTKVQAGKSLSRDEQVSFDKMKQRVDDLCRTAYENDVRIMVDGEESWFQNVVDEMAYEAMSKYNREKAIVYNTFQMYRKDMLGLLKKAHQKAEEGGYYLGAKVVRGAYMEKERDRAEDKEYPSPIQDTKEDSDNAFNDALKFSMDNKDRIYLVCGTHNELSNIILTELMNLHGLQADDKRVYFAQLYGMSDTISYNLAFAGYNVAKYVPYGPVESVMPYLYRRAAENTSVSGQSSREFELIKNEITRRAYLKKTII</sequence>
<dbReference type="GO" id="GO:0004657">
    <property type="term" value="F:proline dehydrogenase activity"/>
    <property type="evidence" value="ECO:0007669"/>
    <property type="project" value="InterPro"/>
</dbReference>
<organism evidence="3 4">
    <name type="scientific">Echinicola pacifica</name>
    <dbReference type="NCBI Taxonomy" id="346377"/>
    <lineage>
        <taxon>Bacteria</taxon>
        <taxon>Pseudomonadati</taxon>
        <taxon>Bacteroidota</taxon>
        <taxon>Cytophagia</taxon>
        <taxon>Cytophagales</taxon>
        <taxon>Cyclobacteriaceae</taxon>
        <taxon>Echinicola</taxon>
    </lineage>
</organism>
<reference evidence="3" key="1">
    <citation type="journal article" date="2014" name="Int. J. Syst. Evol. Microbiol.">
        <title>Complete genome sequence of Corynebacterium casei LMG S-19264T (=DSM 44701T), isolated from a smear-ripened cheese.</title>
        <authorList>
            <consortium name="US DOE Joint Genome Institute (JGI-PGF)"/>
            <person name="Walter F."/>
            <person name="Albersmeier A."/>
            <person name="Kalinowski J."/>
            <person name="Ruckert C."/>
        </authorList>
    </citation>
    <scope>NUCLEOTIDE SEQUENCE</scope>
    <source>
        <strain evidence="3">KCTC 12368</strain>
    </source>
</reference>
<dbReference type="EMBL" id="BMWX01000010">
    <property type="protein sequence ID" value="GGZ40787.1"/>
    <property type="molecule type" value="Genomic_DNA"/>
</dbReference>
<protein>
    <submittedName>
        <fullName evidence="3">Proline dehydrogenase</fullName>
    </submittedName>
</protein>
<keyword evidence="4" id="KW-1185">Reference proteome</keyword>
<accession>A0A918UWJ9</accession>
<dbReference type="InterPro" id="IPR002872">
    <property type="entry name" value="Proline_DH_dom"/>
</dbReference>
<comment type="caution">
    <text evidence="3">The sequence shown here is derived from an EMBL/GenBank/DDBJ whole genome shotgun (WGS) entry which is preliminary data.</text>
</comment>
<dbReference type="InterPro" id="IPR029041">
    <property type="entry name" value="FAD-linked_oxidoreductase-like"/>
</dbReference>
<gene>
    <name evidence="3" type="primary">putA</name>
    <name evidence="3" type="ORF">GCM10007049_37630</name>
</gene>
<dbReference type="PANTHER" id="PTHR13914:SF0">
    <property type="entry name" value="PROLINE DEHYDROGENASE 1, MITOCHONDRIAL"/>
    <property type="match status" value="1"/>
</dbReference>
<feature type="domain" description="Proline dehydrogenase" evidence="2">
    <location>
        <begin position="80"/>
        <end position="378"/>
    </location>
</feature>
<name>A0A918UWJ9_9BACT</name>
<dbReference type="GO" id="GO:0010133">
    <property type="term" value="P:L-proline catabolic process to L-glutamate"/>
    <property type="evidence" value="ECO:0007669"/>
    <property type="project" value="TreeGrafter"/>
</dbReference>
<reference evidence="3" key="2">
    <citation type="submission" date="2020-09" db="EMBL/GenBank/DDBJ databases">
        <authorList>
            <person name="Sun Q."/>
            <person name="Kim S."/>
        </authorList>
    </citation>
    <scope>NUCLEOTIDE SEQUENCE</scope>
    <source>
        <strain evidence="3">KCTC 12368</strain>
    </source>
</reference>
<evidence type="ECO:0000313" key="4">
    <source>
        <dbReference type="Proteomes" id="UP000619457"/>
    </source>
</evidence>
<dbReference type="GO" id="GO:0071949">
    <property type="term" value="F:FAD binding"/>
    <property type="evidence" value="ECO:0007669"/>
    <property type="project" value="TreeGrafter"/>
</dbReference>
<dbReference type="Gene3D" id="3.20.20.220">
    <property type="match status" value="1"/>
</dbReference>
<dbReference type="Proteomes" id="UP000619457">
    <property type="component" value="Unassembled WGS sequence"/>
</dbReference>
<dbReference type="SUPFAM" id="SSF51730">
    <property type="entry name" value="FAD-linked oxidoreductase"/>
    <property type="match status" value="1"/>
</dbReference>
<evidence type="ECO:0000259" key="2">
    <source>
        <dbReference type="Pfam" id="PF01619"/>
    </source>
</evidence>
<dbReference type="Pfam" id="PF01619">
    <property type="entry name" value="Pro_dh"/>
    <property type="match status" value="1"/>
</dbReference>
<dbReference type="PANTHER" id="PTHR13914">
    <property type="entry name" value="PROLINE OXIDASE"/>
    <property type="match status" value="1"/>
</dbReference>
<keyword evidence="1" id="KW-0560">Oxidoreductase</keyword>
<dbReference type="AlphaFoldDB" id="A0A918UWJ9"/>
<proteinExistence type="predicted"/>